<protein>
    <recommendedName>
        <fullName evidence="4">Lipoprotein</fullName>
    </recommendedName>
</protein>
<dbReference type="RefSeq" id="WP_085868827.1">
    <property type="nucleotide sequence ID" value="NZ_FWFQ01000015.1"/>
</dbReference>
<dbReference type="AlphaFoldDB" id="A0A1Y5STL8"/>
<evidence type="ECO:0000313" key="2">
    <source>
        <dbReference type="EMBL" id="SLN44793.1"/>
    </source>
</evidence>
<name>A0A1Y5STL8_9RHOB</name>
<organism evidence="2 3">
    <name type="scientific">Pseudoruegeria aquimaris</name>
    <dbReference type="NCBI Taxonomy" id="393663"/>
    <lineage>
        <taxon>Bacteria</taxon>
        <taxon>Pseudomonadati</taxon>
        <taxon>Pseudomonadota</taxon>
        <taxon>Alphaproteobacteria</taxon>
        <taxon>Rhodobacterales</taxon>
        <taxon>Roseobacteraceae</taxon>
        <taxon>Pseudoruegeria</taxon>
    </lineage>
</organism>
<evidence type="ECO:0000256" key="1">
    <source>
        <dbReference type="SAM" id="SignalP"/>
    </source>
</evidence>
<dbReference type="Proteomes" id="UP000193409">
    <property type="component" value="Unassembled WGS sequence"/>
</dbReference>
<reference evidence="2 3" key="1">
    <citation type="submission" date="2017-03" db="EMBL/GenBank/DDBJ databases">
        <authorList>
            <person name="Afonso C.L."/>
            <person name="Miller P.J."/>
            <person name="Scott M.A."/>
            <person name="Spackman E."/>
            <person name="Goraichik I."/>
            <person name="Dimitrov K.M."/>
            <person name="Suarez D.L."/>
            <person name="Swayne D.E."/>
        </authorList>
    </citation>
    <scope>NUCLEOTIDE SEQUENCE [LARGE SCALE GENOMIC DNA]</scope>
    <source>
        <strain evidence="2 3">CECT 7680</strain>
    </source>
</reference>
<feature type="signal peptide" evidence="1">
    <location>
        <begin position="1"/>
        <end position="31"/>
    </location>
</feature>
<evidence type="ECO:0008006" key="4">
    <source>
        <dbReference type="Google" id="ProtNLM"/>
    </source>
</evidence>
<gene>
    <name evidence="2" type="ORF">PSA7680_02273</name>
</gene>
<evidence type="ECO:0000313" key="3">
    <source>
        <dbReference type="Proteomes" id="UP000193409"/>
    </source>
</evidence>
<accession>A0A1Y5STL8</accession>
<proteinExistence type="predicted"/>
<keyword evidence="3" id="KW-1185">Reference proteome</keyword>
<sequence>MAGVFLNLGRGAICGAALVAAVALLSACSNAPKQTYDGVAFKTKLSSERKARREFAVRVSPAAASVEGAKEAARHEAVRHCIKYYGSSDIDWRVGPDTPLGQLSIIEGAITFAGSCTG</sequence>
<dbReference type="EMBL" id="FWFQ01000015">
    <property type="protein sequence ID" value="SLN44793.1"/>
    <property type="molecule type" value="Genomic_DNA"/>
</dbReference>
<feature type="chain" id="PRO_5012079760" description="Lipoprotein" evidence="1">
    <location>
        <begin position="32"/>
        <end position="118"/>
    </location>
</feature>
<keyword evidence="1" id="KW-0732">Signal</keyword>